<proteinExistence type="predicted"/>
<dbReference type="InParanoid" id="F0YPQ5"/>
<organism evidence="2">
    <name type="scientific">Aureococcus anophagefferens</name>
    <name type="common">Harmful bloom alga</name>
    <dbReference type="NCBI Taxonomy" id="44056"/>
    <lineage>
        <taxon>Eukaryota</taxon>
        <taxon>Sar</taxon>
        <taxon>Stramenopiles</taxon>
        <taxon>Ochrophyta</taxon>
        <taxon>Pelagophyceae</taxon>
        <taxon>Pelagomonadales</taxon>
        <taxon>Pelagomonadaceae</taxon>
        <taxon>Aureococcus</taxon>
    </lineage>
</organism>
<reference evidence="1 2" key="1">
    <citation type="journal article" date="2011" name="Proc. Natl. Acad. Sci. U.S.A.">
        <title>Niche of harmful alga Aureococcus anophagefferens revealed through ecogenomics.</title>
        <authorList>
            <person name="Gobler C.J."/>
            <person name="Berry D.L."/>
            <person name="Dyhrman S.T."/>
            <person name="Wilhelm S.W."/>
            <person name="Salamov A."/>
            <person name="Lobanov A.V."/>
            <person name="Zhang Y."/>
            <person name="Collier J.L."/>
            <person name="Wurch L.L."/>
            <person name="Kustka A.B."/>
            <person name="Dill B.D."/>
            <person name="Shah M."/>
            <person name="VerBerkmoes N.C."/>
            <person name="Kuo A."/>
            <person name="Terry A."/>
            <person name="Pangilinan J."/>
            <person name="Lindquist E.A."/>
            <person name="Lucas S."/>
            <person name="Paulsen I.T."/>
            <person name="Hattenrath-Lehmann T.K."/>
            <person name="Talmage S.C."/>
            <person name="Walker E.A."/>
            <person name="Koch F."/>
            <person name="Burson A.M."/>
            <person name="Marcoval M.A."/>
            <person name="Tang Y.Z."/>
            <person name="Lecleir G.R."/>
            <person name="Coyne K.J."/>
            <person name="Berg G.M."/>
            <person name="Bertrand E.M."/>
            <person name="Saito M.A."/>
            <person name="Gladyshev V.N."/>
            <person name="Grigoriev I.V."/>
        </authorList>
    </citation>
    <scope>NUCLEOTIDE SEQUENCE [LARGE SCALE GENOMIC DNA]</scope>
    <source>
        <strain evidence="2">CCMP 1984</strain>
    </source>
</reference>
<name>F0YPQ5_AURAN</name>
<dbReference type="RefSeq" id="XP_009042395.1">
    <property type="nucleotide sequence ID" value="XM_009044147.1"/>
</dbReference>
<dbReference type="KEGG" id="aaf:AURANDRAFT_68460"/>
<feature type="non-terminal residue" evidence="1">
    <location>
        <position position="209"/>
    </location>
</feature>
<dbReference type="EMBL" id="GL833258">
    <property type="protein sequence ID" value="EGB02906.1"/>
    <property type="molecule type" value="Genomic_DNA"/>
</dbReference>
<accession>F0YPQ5</accession>
<keyword evidence="2" id="KW-1185">Reference proteome</keyword>
<sequence length="209" mass="22035">MAAHPTRLWRKAAVVAAAVVFLSTLAWVSVVELPDRIDDGRAELAASECEATASVLMGYANMLVSTTRMFAQGWVGAFDEGSAGWRSVVFPASAAEAAGPRHKALAAAPHATMTSNFILSGIDHADDDGAAYLPRTVPPLRVTVHLAPLVSRADRGLWEAAWNAPVVDMYTANTTHRNASTVAPVTHSWHFDGLSFALPDAAVAAFGGD</sequence>
<dbReference type="GeneID" id="20226817"/>
<gene>
    <name evidence="1" type="ORF">AURANDRAFT_68460</name>
</gene>
<evidence type="ECO:0000313" key="2">
    <source>
        <dbReference type="Proteomes" id="UP000002729"/>
    </source>
</evidence>
<protein>
    <submittedName>
        <fullName evidence="1">Uncharacterized protein</fullName>
    </submittedName>
</protein>
<dbReference type="AlphaFoldDB" id="F0YPQ5"/>
<evidence type="ECO:0000313" key="1">
    <source>
        <dbReference type="EMBL" id="EGB02906.1"/>
    </source>
</evidence>
<dbReference type="Proteomes" id="UP000002729">
    <property type="component" value="Unassembled WGS sequence"/>
</dbReference>